<protein>
    <recommendedName>
        <fullName evidence="2">Ribose 5-phosphate isomerase A</fullName>
        <ecNumber evidence="2">5.3.1.6</ecNumber>
    </recommendedName>
</protein>
<dbReference type="PANTHER" id="PTHR11934">
    <property type="entry name" value="RIBOSE-5-PHOSPHATE ISOMERASE"/>
    <property type="match status" value="1"/>
</dbReference>
<dbReference type="Gene3D" id="3.40.50.1360">
    <property type="match status" value="1"/>
</dbReference>
<comment type="caution">
    <text evidence="3">The sequence shown here is derived from an EMBL/GenBank/DDBJ whole genome shotgun (WGS) entry which is preliminary data.</text>
</comment>
<dbReference type="GO" id="GO:0004751">
    <property type="term" value="F:ribose-5-phosphate isomerase activity"/>
    <property type="evidence" value="ECO:0007669"/>
    <property type="project" value="UniProtKB-UniRule"/>
</dbReference>
<dbReference type="AlphaFoldDB" id="A0A3E2VW46"/>
<dbReference type="GO" id="GO:0006014">
    <property type="term" value="P:D-ribose metabolic process"/>
    <property type="evidence" value="ECO:0007669"/>
    <property type="project" value="TreeGrafter"/>
</dbReference>
<dbReference type="Pfam" id="PF06026">
    <property type="entry name" value="Rib_5-P_isom_A"/>
    <property type="match status" value="1"/>
</dbReference>
<proteinExistence type="predicted"/>
<dbReference type="InterPro" id="IPR004788">
    <property type="entry name" value="Ribose5P_isomerase_type_A"/>
</dbReference>
<name>A0A3E2VW46_CLOIN</name>
<gene>
    <name evidence="3" type="primary">rpiA</name>
    <name evidence="3" type="ORF">DXA38_10720</name>
</gene>
<organism evidence="3 4">
    <name type="scientific">Clostridium innocuum</name>
    <dbReference type="NCBI Taxonomy" id="1522"/>
    <lineage>
        <taxon>Bacteria</taxon>
        <taxon>Bacillati</taxon>
        <taxon>Bacillota</taxon>
        <taxon>Clostridia</taxon>
        <taxon>Eubacteriales</taxon>
        <taxon>Clostridiaceae</taxon>
        <taxon>Clostridium</taxon>
    </lineage>
</organism>
<dbReference type="GO" id="GO:0005829">
    <property type="term" value="C:cytosol"/>
    <property type="evidence" value="ECO:0007669"/>
    <property type="project" value="TreeGrafter"/>
</dbReference>
<dbReference type="Gene3D" id="3.30.70.260">
    <property type="match status" value="1"/>
</dbReference>
<dbReference type="InterPro" id="IPR037171">
    <property type="entry name" value="NagB/RpiA_transferase-like"/>
</dbReference>
<dbReference type="GO" id="GO:0009052">
    <property type="term" value="P:pentose-phosphate shunt, non-oxidative branch"/>
    <property type="evidence" value="ECO:0007669"/>
    <property type="project" value="InterPro"/>
</dbReference>
<dbReference type="CDD" id="cd01398">
    <property type="entry name" value="RPI_A"/>
    <property type="match status" value="1"/>
</dbReference>
<dbReference type="OrthoDB" id="5870696at2"/>
<sequence>MKKRCAQEALAYIQDGMVIGLGGGSTIAHLARFVKESGKQVQVVTPSQETEALCVELGLSLLPLRQIAHVDIAFDGCDEADRQFYALKSGGGIHVREKLIANMADEYMLLIDESKLSDTLQFRVPIVIELLEDASAYVKRKVEELGGRFVYKHGEGKYGALMSDHGNVLADVWFERVEDARKLNHAIKCIAGVLDTSLLTREVTAILVVSEQGFEVLKKDSDK</sequence>
<dbReference type="PANTHER" id="PTHR11934:SF0">
    <property type="entry name" value="RIBOSE-5-PHOSPHATE ISOMERASE"/>
    <property type="match status" value="1"/>
</dbReference>
<dbReference type="RefSeq" id="WP_117443249.1">
    <property type="nucleotide sequence ID" value="NZ_QVEV01000014.1"/>
</dbReference>
<keyword evidence="1 3" id="KW-0413">Isomerase</keyword>
<dbReference type="Proteomes" id="UP000260025">
    <property type="component" value="Unassembled WGS sequence"/>
</dbReference>
<evidence type="ECO:0000313" key="4">
    <source>
        <dbReference type="Proteomes" id="UP000260025"/>
    </source>
</evidence>
<dbReference type="EMBL" id="QVEV01000014">
    <property type="protein sequence ID" value="RGC15393.1"/>
    <property type="molecule type" value="Genomic_DNA"/>
</dbReference>
<evidence type="ECO:0000313" key="3">
    <source>
        <dbReference type="EMBL" id="RGC15393.1"/>
    </source>
</evidence>
<dbReference type="SUPFAM" id="SSF75445">
    <property type="entry name" value="D-ribose-5-phosphate isomerase (RpiA), lid domain"/>
    <property type="match status" value="1"/>
</dbReference>
<reference evidence="3 4" key="1">
    <citation type="submission" date="2018-08" db="EMBL/GenBank/DDBJ databases">
        <title>A genome reference for cultivated species of the human gut microbiota.</title>
        <authorList>
            <person name="Zou Y."/>
            <person name="Xue W."/>
            <person name="Luo G."/>
        </authorList>
    </citation>
    <scope>NUCLEOTIDE SEQUENCE [LARGE SCALE GENOMIC DNA]</scope>
    <source>
        <strain evidence="3 4">OF01-2LB</strain>
    </source>
</reference>
<dbReference type="EC" id="5.3.1.6" evidence="2"/>
<evidence type="ECO:0000256" key="2">
    <source>
        <dbReference type="NCBIfam" id="TIGR00021"/>
    </source>
</evidence>
<dbReference type="SUPFAM" id="SSF100950">
    <property type="entry name" value="NagB/RpiA/CoA transferase-like"/>
    <property type="match status" value="1"/>
</dbReference>
<accession>A0A3E2VW46</accession>
<evidence type="ECO:0000256" key="1">
    <source>
        <dbReference type="ARBA" id="ARBA00023235"/>
    </source>
</evidence>
<dbReference type="NCBIfam" id="TIGR00021">
    <property type="entry name" value="rpiA"/>
    <property type="match status" value="1"/>
</dbReference>